<evidence type="ECO:0000256" key="7">
    <source>
        <dbReference type="RuleBase" id="RU003822"/>
    </source>
</evidence>
<keyword evidence="3 7" id="KW-0851">Voltage-gated channel</keyword>
<keyword evidence="4 7" id="KW-0630">Potassium</keyword>
<dbReference type="GO" id="GO:0034765">
    <property type="term" value="P:regulation of monoatomic ion transmembrane transport"/>
    <property type="evidence" value="ECO:0007669"/>
    <property type="project" value="TreeGrafter"/>
</dbReference>
<comment type="caution">
    <text evidence="9">The sequence shown here is derived from an EMBL/GenBank/DDBJ whole genome shotgun (WGS) entry which is preliminary data.</text>
</comment>
<evidence type="ECO:0000313" key="10">
    <source>
        <dbReference type="Proteomes" id="UP000198406"/>
    </source>
</evidence>
<proteinExistence type="inferred from homology"/>
<dbReference type="PANTHER" id="PTHR11767:SF103">
    <property type="entry name" value="POTASSIUM CHANNEL INWARDLY RECTIFYING TRANSMEMBRANE DOMAIN-CONTAINING PROTEIN"/>
    <property type="match status" value="1"/>
</dbReference>
<evidence type="ECO:0000256" key="3">
    <source>
        <dbReference type="ARBA" id="ARBA00022882"/>
    </source>
</evidence>
<dbReference type="SUPFAM" id="SSF81296">
    <property type="entry name" value="E set domains"/>
    <property type="match status" value="2"/>
</dbReference>
<keyword evidence="1 7" id="KW-0813">Transport</keyword>
<dbReference type="PANTHER" id="PTHR11767">
    <property type="entry name" value="INWARD RECTIFIER POTASSIUM CHANNEL"/>
    <property type="match status" value="1"/>
</dbReference>
<evidence type="ECO:0000256" key="5">
    <source>
        <dbReference type="ARBA" id="ARBA00023065"/>
    </source>
</evidence>
<dbReference type="InParanoid" id="A0A1Z5JNN6"/>
<keyword evidence="2 7" id="KW-0633">Potassium transport</keyword>
<dbReference type="Gene3D" id="1.10.287.70">
    <property type="match status" value="1"/>
</dbReference>
<dbReference type="GO" id="GO:0034702">
    <property type="term" value="C:monoatomic ion channel complex"/>
    <property type="evidence" value="ECO:0007669"/>
    <property type="project" value="UniProtKB-KW"/>
</dbReference>
<comment type="subcellular location">
    <subcellularLocation>
        <location evidence="7">Membrane</location>
        <topology evidence="7">Multi-pass membrane protein</topology>
    </subcellularLocation>
</comment>
<gene>
    <name evidence="9" type="ORF">FisN_8Lh313</name>
</gene>
<evidence type="ECO:0000313" key="9">
    <source>
        <dbReference type="EMBL" id="GAX15391.1"/>
    </source>
</evidence>
<dbReference type="AlphaFoldDB" id="A0A1Z5JNN6"/>
<evidence type="ECO:0000256" key="6">
    <source>
        <dbReference type="ARBA" id="ARBA00023303"/>
    </source>
</evidence>
<reference evidence="9 10" key="1">
    <citation type="journal article" date="2015" name="Plant Cell">
        <title>Oil accumulation by the oleaginous diatom Fistulifera solaris as revealed by the genome and transcriptome.</title>
        <authorList>
            <person name="Tanaka T."/>
            <person name="Maeda Y."/>
            <person name="Veluchamy A."/>
            <person name="Tanaka M."/>
            <person name="Abida H."/>
            <person name="Marechal E."/>
            <person name="Bowler C."/>
            <person name="Muto M."/>
            <person name="Sunaga Y."/>
            <person name="Tanaka M."/>
            <person name="Yoshino T."/>
            <person name="Taniguchi T."/>
            <person name="Fukuda Y."/>
            <person name="Nemoto M."/>
            <person name="Matsumoto M."/>
            <person name="Wong P.S."/>
            <person name="Aburatani S."/>
            <person name="Fujibuchi W."/>
        </authorList>
    </citation>
    <scope>NUCLEOTIDE SEQUENCE [LARGE SCALE GENOMIC DNA]</scope>
    <source>
        <strain evidence="9 10">JPCC DA0580</strain>
    </source>
</reference>
<comment type="similarity">
    <text evidence="7">Belongs to the inward rectifier-type potassium channel (TC 1.A.2.1) family.</text>
</comment>
<dbReference type="SUPFAM" id="SSF81324">
    <property type="entry name" value="Voltage-gated potassium channels"/>
    <property type="match status" value="1"/>
</dbReference>
<dbReference type="InterPro" id="IPR016449">
    <property type="entry name" value="K_chnl_inward-rec_Kir"/>
</dbReference>
<keyword evidence="8" id="KW-0472">Membrane</keyword>
<accession>A0A1Z5JNN6</accession>
<dbReference type="EMBL" id="BDSP01000092">
    <property type="protein sequence ID" value="GAX15391.1"/>
    <property type="molecule type" value="Genomic_DNA"/>
</dbReference>
<dbReference type="GO" id="GO:0005886">
    <property type="term" value="C:plasma membrane"/>
    <property type="evidence" value="ECO:0007669"/>
    <property type="project" value="TreeGrafter"/>
</dbReference>
<dbReference type="InterPro" id="IPR013518">
    <property type="entry name" value="K_chnl_inward-rec_Kir_cyto"/>
</dbReference>
<dbReference type="GO" id="GO:0005242">
    <property type="term" value="F:inward rectifier potassium channel activity"/>
    <property type="evidence" value="ECO:0007669"/>
    <property type="project" value="InterPro"/>
</dbReference>
<keyword evidence="7 8" id="KW-0812">Transmembrane</keyword>
<feature type="transmembrane region" description="Helical" evidence="8">
    <location>
        <begin position="84"/>
        <end position="107"/>
    </location>
</feature>
<dbReference type="InterPro" id="IPR014756">
    <property type="entry name" value="Ig_E-set"/>
</dbReference>
<keyword evidence="10" id="KW-1185">Reference proteome</keyword>
<name>A0A1Z5JNN6_FISSO</name>
<evidence type="ECO:0000256" key="8">
    <source>
        <dbReference type="SAM" id="Phobius"/>
    </source>
</evidence>
<evidence type="ECO:0000256" key="2">
    <source>
        <dbReference type="ARBA" id="ARBA00022538"/>
    </source>
</evidence>
<keyword evidence="5 7" id="KW-0406">Ion transport</keyword>
<dbReference type="GO" id="GO:1990573">
    <property type="term" value="P:potassium ion import across plasma membrane"/>
    <property type="evidence" value="ECO:0007669"/>
    <property type="project" value="TreeGrafter"/>
</dbReference>
<organism evidence="9 10">
    <name type="scientific">Fistulifera solaris</name>
    <name type="common">Oleaginous diatom</name>
    <dbReference type="NCBI Taxonomy" id="1519565"/>
    <lineage>
        <taxon>Eukaryota</taxon>
        <taxon>Sar</taxon>
        <taxon>Stramenopiles</taxon>
        <taxon>Ochrophyta</taxon>
        <taxon>Bacillariophyta</taxon>
        <taxon>Bacillariophyceae</taxon>
        <taxon>Bacillariophycidae</taxon>
        <taxon>Naviculales</taxon>
        <taxon>Naviculaceae</taxon>
        <taxon>Fistulifera</taxon>
    </lineage>
</organism>
<sequence>MPQTTQDLDEETGDVPKRPVHLHKTVSSMPARQLRPIPEIPRLVRRDLPAFQSNNRFHVKQRLTRAQWWLLRHDWFHVFLNRPAFLVVFMMLVIWTLMIVVFGAVYIRLDKNSPYETCGMGRDGNPITFRAAFAFSLQTCTTVGKSSVALFYSSRLRKKKLIEALRIFYEGYTLPYGSNAFFEKCPGLQIAMYVQMVWSMMFNAFLFAFFYTSLAKSSARGIQVLFSNKAIVSTEGDQVRLQIRIYDLDPTHPVVEAHVRLYAWTKHRPVPRPLRLLQPNDELGALLYMSMPTVVTHHIDTYSMLHPTSNVEFPVAPSGLVLRQADSVVGSREECICPVCGENFGTHERLVNHVRYNKIVESERGFPVSGSHLSIPESELEVKPVVAITDIETLQKFFEDELAEILCVVEGIDPVMSGTFQALQSYGKDDIVWDKNAYFRPCLNVHGAKMEIDLDDFHEIETDNVSFRSDTQKTLNTSFLGRHRRRKMVSRRKHDSFFTDS</sequence>
<evidence type="ECO:0000256" key="4">
    <source>
        <dbReference type="ARBA" id="ARBA00022958"/>
    </source>
</evidence>
<evidence type="ECO:0000256" key="1">
    <source>
        <dbReference type="ARBA" id="ARBA00022448"/>
    </source>
</evidence>
<keyword evidence="6 7" id="KW-0407">Ion channel</keyword>
<dbReference type="OrthoDB" id="41961at2759"/>
<feature type="transmembrane region" description="Helical" evidence="8">
    <location>
        <begin position="190"/>
        <end position="211"/>
    </location>
</feature>
<dbReference type="Proteomes" id="UP000198406">
    <property type="component" value="Unassembled WGS sequence"/>
</dbReference>
<keyword evidence="8" id="KW-1133">Transmembrane helix</keyword>
<feature type="transmembrane region" description="Helical" evidence="8">
    <location>
        <begin position="127"/>
        <end position="152"/>
    </location>
</feature>
<protein>
    <submittedName>
        <fullName evidence="9">Uncharacterized protein</fullName>
    </submittedName>
</protein>
<dbReference type="Gene3D" id="2.60.40.1400">
    <property type="entry name" value="G protein-activated inward rectifier potassium channel 1"/>
    <property type="match status" value="1"/>
</dbReference>